<organism evidence="24">
    <name type="scientific">Daphnia magna</name>
    <dbReference type="NCBI Taxonomy" id="35525"/>
    <lineage>
        <taxon>Eukaryota</taxon>
        <taxon>Metazoa</taxon>
        <taxon>Ecdysozoa</taxon>
        <taxon>Arthropoda</taxon>
        <taxon>Crustacea</taxon>
        <taxon>Branchiopoda</taxon>
        <taxon>Diplostraca</taxon>
        <taxon>Cladocera</taxon>
        <taxon>Anomopoda</taxon>
        <taxon>Daphniidae</taxon>
        <taxon>Daphnia</taxon>
    </lineage>
</organism>
<evidence type="ECO:0000256" key="13">
    <source>
        <dbReference type="ARBA" id="ARBA00022801"/>
    </source>
</evidence>
<evidence type="ECO:0000256" key="14">
    <source>
        <dbReference type="ARBA" id="ARBA00022833"/>
    </source>
</evidence>
<dbReference type="InterPro" id="IPR005378">
    <property type="entry name" value="Vps35"/>
</dbReference>
<evidence type="ECO:0000256" key="17">
    <source>
        <dbReference type="ARBA" id="ARBA00023049"/>
    </source>
</evidence>
<dbReference type="GO" id="GO:0030906">
    <property type="term" value="C:retromer, cargo-selective complex"/>
    <property type="evidence" value="ECO:0007669"/>
    <property type="project" value="InterPro"/>
</dbReference>
<evidence type="ECO:0000256" key="12">
    <source>
        <dbReference type="ARBA" id="ARBA00022729"/>
    </source>
</evidence>
<evidence type="ECO:0000256" key="8">
    <source>
        <dbReference type="ARBA" id="ARBA00022490"/>
    </source>
</evidence>
<evidence type="ECO:0000256" key="10">
    <source>
        <dbReference type="ARBA" id="ARBA00022670"/>
    </source>
</evidence>
<keyword evidence="17" id="KW-0482">Metalloprotease</keyword>
<evidence type="ECO:0000256" key="9">
    <source>
        <dbReference type="ARBA" id="ARBA00022645"/>
    </source>
</evidence>
<dbReference type="SMART" id="SM00631">
    <property type="entry name" value="Zn_pept"/>
    <property type="match status" value="1"/>
</dbReference>
<dbReference type="GO" id="GO:0006886">
    <property type="term" value="P:intracellular protein transport"/>
    <property type="evidence" value="ECO:0007669"/>
    <property type="project" value="TreeGrafter"/>
</dbReference>
<comment type="similarity">
    <text evidence="6">Belongs to the VPS35 family.</text>
</comment>
<dbReference type="GO" id="GO:0006508">
    <property type="term" value="P:proteolysis"/>
    <property type="evidence" value="ECO:0007669"/>
    <property type="project" value="UniProtKB-KW"/>
</dbReference>
<comment type="subcellular location">
    <subcellularLocation>
        <location evidence="4">Cytoplasm</location>
    </subcellularLocation>
    <subcellularLocation>
        <location evidence="3">Golgi apparatus membrane</location>
    </subcellularLocation>
    <subcellularLocation>
        <location evidence="2">Membrane</location>
        <topology evidence="2">Peripheral membrane protein</topology>
    </subcellularLocation>
</comment>
<dbReference type="Pfam" id="PF02244">
    <property type="entry name" value="Propep_M14"/>
    <property type="match status" value="1"/>
</dbReference>
<keyword evidence="10" id="KW-0645">Protease</keyword>
<comment type="similarity">
    <text evidence="5 21">Belongs to the peptidase M14 family.</text>
</comment>
<comment type="cofactor">
    <cofactor evidence="1">
        <name>Zn(2+)</name>
        <dbReference type="ChEBI" id="CHEBI:29105"/>
    </cofactor>
</comment>
<evidence type="ECO:0000256" key="21">
    <source>
        <dbReference type="PROSITE-ProRule" id="PRU01379"/>
    </source>
</evidence>
<dbReference type="FunFam" id="1.25.40.660:FF:000003">
    <property type="entry name" value="Vacuolar protein sorting-associated protein 35"/>
    <property type="match status" value="1"/>
</dbReference>
<evidence type="ECO:0000256" key="19">
    <source>
        <dbReference type="ARBA" id="ARBA00023157"/>
    </source>
</evidence>
<gene>
    <name evidence="24" type="primary">EOG090X00QE</name>
</gene>
<proteinExistence type="evidence at transcript level"/>
<dbReference type="GO" id="GO:0008270">
    <property type="term" value="F:zinc ion binding"/>
    <property type="evidence" value="ECO:0007669"/>
    <property type="project" value="InterPro"/>
</dbReference>
<name>A0A4Y7MG10_9CRUS</name>
<evidence type="ECO:0000256" key="7">
    <source>
        <dbReference type="ARBA" id="ARBA00022448"/>
    </source>
</evidence>
<dbReference type="Pfam" id="PF00246">
    <property type="entry name" value="Peptidase_M14"/>
    <property type="match status" value="1"/>
</dbReference>
<dbReference type="FunFam" id="3.30.70.340:FF:000002">
    <property type="entry name" value="Carboxypeptidase A"/>
    <property type="match status" value="1"/>
</dbReference>
<keyword evidence="8" id="KW-0963">Cytoplasm</keyword>
<feature type="compositionally biased region" description="Polar residues" evidence="22">
    <location>
        <begin position="1017"/>
        <end position="1026"/>
    </location>
</feature>
<feature type="active site" description="Proton donor/acceptor" evidence="21">
    <location>
        <position position="130"/>
    </location>
</feature>
<evidence type="ECO:0000259" key="23">
    <source>
        <dbReference type="PROSITE" id="PS52035"/>
    </source>
</evidence>
<dbReference type="PANTHER" id="PTHR11099">
    <property type="entry name" value="VACUOLAR SORTING PROTEIN 35"/>
    <property type="match status" value="1"/>
</dbReference>
<dbReference type="GO" id="GO:0005770">
    <property type="term" value="C:late endosome"/>
    <property type="evidence" value="ECO:0007669"/>
    <property type="project" value="TreeGrafter"/>
</dbReference>
<evidence type="ECO:0000256" key="15">
    <source>
        <dbReference type="ARBA" id="ARBA00022927"/>
    </source>
</evidence>
<dbReference type="SUPFAM" id="SSF53187">
    <property type="entry name" value="Zn-dependent exopeptidases"/>
    <property type="match status" value="1"/>
</dbReference>
<sequence>MNRNFDFHWDEGGSSDLPCAETYNGGAAFSEIESRIIRDTILGIANQTLVYLTVHSYGQYWLTPWGYTADLPANYDQLYDLAVRAVDKLTAVYGTQYTIGSSTNVLYVNTGPSDDWAMGGAGIPYAYTLELRDTGKYGFELPAEYQVYQVKAKDRVSFDVLVKLYNERSDVYDFWTEPRYVDFTTDVMVPPAFTKTFVDVLEAFNMEYHIKIDDVQHTIIPMPTMSKSGSMSPLEDQDKLLDEALSVVKVQALQMKRCLDKRKLMDALKHASTMLGELRTSLLSPKSYYELYMAICDELQHLEMYLLDEFQNGRKVADLYELVQYAGNIIPRLYLLVTVGVVYIKTNEQSRRDILRDLVEMCRGVQHPLRGLFLRNYLLQCTRNLLPDLAENDPLATESYGNVRDAVDFIQLNFSEMNKLWVRMAYQGHSRDKERRERERQELRLLVGTNLVRLAQLDSVDVELYKKVVLPGILEQVVSCRDALAQEYLMECIIQVFPDEVHLDTLHTYLKACAELHTDVKVHVILVALVERLAAYGQRQQALGQPPIPPHIPLFDIFSDQIGNIAQARPEMPSENLVSLQVSLISLAFRCYPEKINLVDKVLESTLVALDKIAVEKVDFDSALGKELNRLLRMPISHYNSLVTLLQLPHFGQVLQRLDFNGRKSVALHLVNNALDNETYITTQEHVDAVLNMLAPLICDQPDQVLTGQDAEDFAEEQNLMARMIHLLAAEDTDLDQQYRMLTSARKQFGAGGARRIPFTLPPLIYEAFKLARKYFDVRQEDELWEKKCEKIFTFCHQCIAALVKAELAELPLRLFLQGALAASQIIFGTHETLAYEFISQAFTLYEEEISDSKAQFAALTLMAASLEKLDCFSEENSAPVRSKCALLASALLRKPDQCRALILVSNLFWSSTTKELEGKPMRDGKKVLECLRKAGKVATECLDPGVQAQLIVELVNVYVHFFHQGNQHITVTHINELISKVRQDLLPQLENSDEKELIERHLGASCEMLRHRRDNPSTTSDTPSYQGIILD</sequence>
<dbReference type="PANTHER" id="PTHR11099:SF0">
    <property type="entry name" value="VACUOLAR PROTEIN SORTING-ASSOCIATED PROTEIN 35"/>
    <property type="match status" value="1"/>
</dbReference>
<keyword evidence="18" id="KW-0472">Membrane</keyword>
<reference evidence="24" key="1">
    <citation type="submission" date="2018-08" db="EMBL/GenBank/DDBJ databases">
        <authorList>
            <person name="Cornetti L."/>
        </authorList>
    </citation>
    <scope>NUCLEOTIDE SEQUENCE</scope>
    <source>
        <strain evidence="24">CA-CH-1</strain>
    </source>
</reference>
<keyword evidence="15" id="KW-0653">Protein transport</keyword>
<dbReference type="GO" id="GO:0005829">
    <property type="term" value="C:cytosol"/>
    <property type="evidence" value="ECO:0007669"/>
    <property type="project" value="GOC"/>
</dbReference>
<keyword evidence="7" id="KW-0813">Transport</keyword>
<evidence type="ECO:0000256" key="22">
    <source>
        <dbReference type="SAM" id="MobiDB-lite"/>
    </source>
</evidence>
<evidence type="ECO:0000313" key="24">
    <source>
        <dbReference type="EMBL" id="SVE79316.1"/>
    </source>
</evidence>
<dbReference type="GO" id="GO:0042147">
    <property type="term" value="P:retrograde transport, endosome to Golgi"/>
    <property type="evidence" value="ECO:0007669"/>
    <property type="project" value="InterPro"/>
</dbReference>
<evidence type="ECO:0000256" key="4">
    <source>
        <dbReference type="ARBA" id="ARBA00004496"/>
    </source>
</evidence>
<keyword evidence="12" id="KW-0732">Signal</keyword>
<keyword evidence="13" id="KW-0378">Hydrolase</keyword>
<dbReference type="InterPro" id="IPR042491">
    <property type="entry name" value="Vps35_C"/>
</dbReference>
<dbReference type="PROSITE" id="PS52035">
    <property type="entry name" value="PEPTIDASE_M14"/>
    <property type="match status" value="1"/>
</dbReference>
<dbReference type="Gene3D" id="3.30.70.340">
    <property type="entry name" value="Metallocarboxypeptidase-like"/>
    <property type="match status" value="1"/>
</dbReference>
<evidence type="ECO:0000256" key="16">
    <source>
        <dbReference type="ARBA" id="ARBA00023034"/>
    </source>
</evidence>
<accession>A0A4Y7MG10</accession>
<keyword evidence="16" id="KW-0333">Golgi apparatus</keyword>
<evidence type="ECO:0000256" key="20">
    <source>
        <dbReference type="ARBA" id="ARBA00069039"/>
    </source>
</evidence>
<dbReference type="InterPro" id="IPR036990">
    <property type="entry name" value="M14A-like_propep"/>
</dbReference>
<dbReference type="EMBL" id="LR009697">
    <property type="protein sequence ID" value="SVE79316.1"/>
    <property type="molecule type" value="mRNA"/>
</dbReference>
<evidence type="ECO:0000256" key="18">
    <source>
        <dbReference type="ARBA" id="ARBA00023136"/>
    </source>
</evidence>
<feature type="domain" description="Peptidase M14" evidence="23">
    <location>
        <begin position="1"/>
        <end position="164"/>
    </location>
</feature>
<evidence type="ECO:0000256" key="2">
    <source>
        <dbReference type="ARBA" id="ARBA00004170"/>
    </source>
</evidence>
<keyword evidence="9" id="KW-0121">Carboxypeptidase</keyword>
<evidence type="ECO:0000256" key="5">
    <source>
        <dbReference type="ARBA" id="ARBA00005988"/>
    </source>
</evidence>
<feature type="region of interest" description="Disordered" evidence="22">
    <location>
        <begin position="1012"/>
        <end position="1032"/>
    </location>
</feature>
<dbReference type="Pfam" id="PF03635">
    <property type="entry name" value="Vps35"/>
    <property type="match status" value="1"/>
</dbReference>
<dbReference type="Gene3D" id="3.40.630.10">
    <property type="entry name" value="Zn peptidases"/>
    <property type="match status" value="1"/>
</dbReference>
<evidence type="ECO:0000256" key="3">
    <source>
        <dbReference type="ARBA" id="ARBA00004394"/>
    </source>
</evidence>
<dbReference type="AlphaFoldDB" id="A0A4Y7MG10"/>
<dbReference type="GO" id="GO:0000139">
    <property type="term" value="C:Golgi membrane"/>
    <property type="evidence" value="ECO:0007669"/>
    <property type="project" value="UniProtKB-SubCell"/>
</dbReference>
<protein>
    <recommendedName>
        <fullName evidence="20">Zinc carboxypeptidase A 1</fullName>
    </recommendedName>
</protein>
<dbReference type="SUPFAM" id="SSF54897">
    <property type="entry name" value="Protease propeptides/inhibitors"/>
    <property type="match status" value="1"/>
</dbReference>
<dbReference type="Gene3D" id="1.25.40.660">
    <property type="entry name" value="Vacuolar protein sorting-associated protein 35, helical subcomplex Vps35-C"/>
    <property type="match status" value="1"/>
</dbReference>
<evidence type="ECO:0000256" key="6">
    <source>
        <dbReference type="ARBA" id="ARBA00006536"/>
    </source>
</evidence>
<dbReference type="FunFam" id="3.40.630.10:FF:000084">
    <property type="entry name" value="Carboxypeptidase B2"/>
    <property type="match status" value="1"/>
</dbReference>
<evidence type="ECO:0000256" key="11">
    <source>
        <dbReference type="ARBA" id="ARBA00022723"/>
    </source>
</evidence>
<keyword evidence="19" id="KW-1015">Disulfide bond</keyword>
<keyword evidence="11" id="KW-0479">Metal-binding</keyword>
<dbReference type="InterPro" id="IPR003146">
    <property type="entry name" value="M14A_act_pep"/>
</dbReference>
<dbReference type="GO" id="GO:0004181">
    <property type="term" value="F:metallocarboxypeptidase activity"/>
    <property type="evidence" value="ECO:0007669"/>
    <property type="project" value="InterPro"/>
</dbReference>
<keyword evidence="14" id="KW-0862">Zinc</keyword>
<dbReference type="InterPro" id="IPR000834">
    <property type="entry name" value="Peptidase_M14"/>
</dbReference>
<dbReference type="OrthoDB" id="10258141at2759"/>
<evidence type="ECO:0000256" key="1">
    <source>
        <dbReference type="ARBA" id="ARBA00001947"/>
    </source>
</evidence>